<dbReference type="Proteomes" id="UP001497516">
    <property type="component" value="Chromosome 3"/>
</dbReference>
<evidence type="ECO:0000313" key="2">
    <source>
        <dbReference type="Proteomes" id="UP001497516"/>
    </source>
</evidence>
<keyword evidence="2" id="KW-1185">Reference proteome</keyword>
<dbReference type="AlphaFoldDB" id="A0AAV2DTA9"/>
<gene>
    <name evidence="1" type="ORF">LTRI10_LOCUS18481</name>
</gene>
<reference evidence="1 2" key="1">
    <citation type="submission" date="2024-04" db="EMBL/GenBank/DDBJ databases">
        <authorList>
            <person name="Fracassetti M."/>
        </authorList>
    </citation>
    <scope>NUCLEOTIDE SEQUENCE [LARGE SCALE GENOMIC DNA]</scope>
</reference>
<accession>A0AAV2DTA9</accession>
<sequence>MARMATGSAEMEVTMEWRSCYRKRGRGLRLAMTSWELLRWLGMPTMPREAGTGSVEDGRVWRRSSPSVHEESKTKTELELGFLLHPHDFAFCF</sequence>
<protein>
    <submittedName>
        <fullName evidence="1">Uncharacterized protein</fullName>
    </submittedName>
</protein>
<name>A0AAV2DTA9_9ROSI</name>
<proteinExistence type="predicted"/>
<dbReference type="EMBL" id="OZ034816">
    <property type="protein sequence ID" value="CAL1376772.1"/>
    <property type="molecule type" value="Genomic_DNA"/>
</dbReference>
<evidence type="ECO:0000313" key="1">
    <source>
        <dbReference type="EMBL" id="CAL1376772.1"/>
    </source>
</evidence>
<organism evidence="1 2">
    <name type="scientific">Linum trigynum</name>
    <dbReference type="NCBI Taxonomy" id="586398"/>
    <lineage>
        <taxon>Eukaryota</taxon>
        <taxon>Viridiplantae</taxon>
        <taxon>Streptophyta</taxon>
        <taxon>Embryophyta</taxon>
        <taxon>Tracheophyta</taxon>
        <taxon>Spermatophyta</taxon>
        <taxon>Magnoliopsida</taxon>
        <taxon>eudicotyledons</taxon>
        <taxon>Gunneridae</taxon>
        <taxon>Pentapetalae</taxon>
        <taxon>rosids</taxon>
        <taxon>fabids</taxon>
        <taxon>Malpighiales</taxon>
        <taxon>Linaceae</taxon>
        <taxon>Linum</taxon>
    </lineage>
</organism>